<evidence type="ECO:0000313" key="2">
    <source>
        <dbReference type="EMBL" id="KAG0006510.1"/>
    </source>
</evidence>
<comment type="caution">
    <text evidence="2">The sequence shown here is derived from an EMBL/GenBank/DDBJ whole genome shotgun (WGS) entry which is preliminary data.</text>
</comment>
<feature type="non-terminal residue" evidence="2">
    <location>
        <position position="380"/>
    </location>
</feature>
<proteinExistence type="predicted"/>
<dbReference type="SMART" id="SM01163">
    <property type="entry name" value="DUF1785"/>
    <property type="match status" value="1"/>
</dbReference>
<keyword evidence="2" id="KW-0648">Protein biosynthesis</keyword>
<dbReference type="Proteomes" id="UP000749646">
    <property type="component" value="Unassembled WGS sequence"/>
</dbReference>
<keyword evidence="3" id="KW-1185">Reference proteome</keyword>
<evidence type="ECO:0000259" key="1">
    <source>
        <dbReference type="PROSITE" id="PS50821"/>
    </source>
</evidence>
<name>A0A9P6SUZ4_9FUNG</name>
<feature type="domain" description="PAZ" evidence="1">
    <location>
        <begin position="209"/>
        <end position="321"/>
    </location>
</feature>
<dbReference type="InterPro" id="IPR003100">
    <property type="entry name" value="PAZ_dom"/>
</dbReference>
<protein>
    <submittedName>
        <fullName evidence="2">Eukaryotic translation initiation factor 2C</fullName>
    </submittedName>
</protein>
<dbReference type="Pfam" id="PF02170">
    <property type="entry name" value="PAZ"/>
    <property type="match status" value="1"/>
</dbReference>
<dbReference type="SUPFAM" id="SSF101690">
    <property type="entry name" value="PAZ domain"/>
    <property type="match status" value="1"/>
</dbReference>
<dbReference type="InterPro" id="IPR014811">
    <property type="entry name" value="ArgoL1"/>
</dbReference>
<reference evidence="2" key="1">
    <citation type="journal article" date="2020" name="Fungal Divers.">
        <title>Resolving the Mortierellaceae phylogeny through synthesis of multi-gene phylogenetics and phylogenomics.</title>
        <authorList>
            <person name="Vandepol N."/>
            <person name="Liber J."/>
            <person name="Desiro A."/>
            <person name="Na H."/>
            <person name="Kennedy M."/>
            <person name="Barry K."/>
            <person name="Grigoriev I.V."/>
            <person name="Miller A.N."/>
            <person name="O'Donnell K."/>
            <person name="Stajich J.E."/>
            <person name="Bonito G."/>
        </authorList>
    </citation>
    <scope>NUCLEOTIDE SEQUENCE</scope>
    <source>
        <strain evidence="2">MES-2147</strain>
    </source>
</reference>
<dbReference type="Pfam" id="PF16486">
    <property type="entry name" value="ArgoN"/>
    <property type="match status" value="1"/>
</dbReference>
<organism evidence="2 3">
    <name type="scientific">Modicella reniformis</name>
    <dbReference type="NCBI Taxonomy" id="1440133"/>
    <lineage>
        <taxon>Eukaryota</taxon>
        <taxon>Fungi</taxon>
        <taxon>Fungi incertae sedis</taxon>
        <taxon>Mucoromycota</taxon>
        <taxon>Mortierellomycotina</taxon>
        <taxon>Mortierellomycetes</taxon>
        <taxon>Mortierellales</taxon>
        <taxon>Mortierellaceae</taxon>
        <taxon>Modicella</taxon>
    </lineage>
</organism>
<dbReference type="Pfam" id="PF08699">
    <property type="entry name" value="ArgoL1"/>
    <property type="match status" value="1"/>
</dbReference>
<dbReference type="GO" id="GO:0003743">
    <property type="term" value="F:translation initiation factor activity"/>
    <property type="evidence" value="ECO:0007669"/>
    <property type="project" value="UniProtKB-KW"/>
</dbReference>
<dbReference type="PROSITE" id="PS50821">
    <property type="entry name" value="PAZ"/>
    <property type="match status" value="1"/>
</dbReference>
<sequence length="380" mass="42408">MSVPLLTGLALRPAVGTVGKRVIAKTNFFAINNLPLIPVYHYHVTISPCVPPIKNLNVFKQFIDTYSDTSLNHACPVYDGRNTAFSVTELGLESQTFEVTGSPGFMLRIMLVATVDLSQLHSFINCEAPLTGSVLTAITALNVMIQHQPAMLYRRIGRSFFTSKDKALLSGGIEAWNGFHFSVRPVVKRMMLNVDVSMSSFFQSGSLLSLIANVLRLQSIDEIASSAQSINWRKVEKAIRRVRVTTTHDGIPYRIFGLTSRSPRETPFRLEHDQVETAVVVGMSVEEFFRLTHNRDLEFPFLPCARLDKVAVPLEVCSVVEGQHYYKKLDEQQMEEMINLSRVPPSIRAGKIQSGLEILDYANNEHINDFGVGISSEMAT</sequence>
<dbReference type="AlphaFoldDB" id="A0A9P6SUZ4"/>
<dbReference type="CDD" id="cd02846">
    <property type="entry name" value="PAZ_argonaute_like"/>
    <property type="match status" value="1"/>
</dbReference>
<dbReference type="OrthoDB" id="10252740at2759"/>
<dbReference type="InterPro" id="IPR036085">
    <property type="entry name" value="PAZ_dom_sf"/>
</dbReference>
<dbReference type="EMBL" id="JAAAHW010000105">
    <property type="protein sequence ID" value="KAG0006510.1"/>
    <property type="molecule type" value="Genomic_DNA"/>
</dbReference>
<gene>
    <name evidence="2" type="primary">EIF2C1</name>
    <name evidence="2" type="ORF">BGZ65_007257</name>
</gene>
<dbReference type="Gene3D" id="2.170.260.10">
    <property type="entry name" value="paz domain"/>
    <property type="match status" value="1"/>
</dbReference>
<keyword evidence="2" id="KW-0396">Initiation factor</keyword>
<accession>A0A9P6SUZ4</accession>
<dbReference type="InterPro" id="IPR032474">
    <property type="entry name" value="Argonaute_N"/>
</dbReference>
<dbReference type="GO" id="GO:0003723">
    <property type="term" value="F:RNA binding"/>
    <property type="evidence" value="ECO:0007669"/>
    <property type="project" value="InterPro"/>
</dbReference>
<dbReference type="PANTHER" id="PTHR22891">
    <property type="entry name" value="EUKARYOTIC TRANSLATION INITIATION FACTOR 2C"/>
    <property type="match status" value="1"/>
</dbReference>
<evidence type="ECO:0000313" key="3">
    <source>
        <dbReference type="Proteomes" id="UP000749646"/>
    </source>
</evidence>